<gene>
    <name evidence="1" type="ORF">PHYBLDRAFT_176304</name>
</gene>
<protein>
    <submittedName>
        <fullName evidence="1">Uncharacterized protein</fullName>
    </submittedName>
</protein>
<dbReference type="EMBL" id="KV441011">
    <property type="protein sequence ID" value="OAD65264.1"/>
    <property type="molecule type" value="Genomic_DNA"/>
</dbReference>
<dbReference type="InParanoid" id="A0A162N2T5"/>
<sequence length="159" mass="18064">MTDAATHFYEKQYSINPINDSSVGDLLSYVSSKQFLSEATQSSITLPLTFNSIWEAVNCHPHHHSPGPEGMPYEILSLLFREDGQIVLWHAPVVITLGHMSSYCREHVDSLLCLACSLNKNCPQKVLRQTLFHFRPFPPAEYALYGDPVFYVFRNCKKA</sequence>
<keyword evidence="2" id="KW-1185">Reference proteome</keyword>
<dbReference type="Proteomes" id="UP000077315">
    <property type="component" value="Unassembled WGS sequence"/>
</dbReference>
<dbReference type="OrthoDB" id="5598377at2759"/>
<dbReference type="AlphaFoldDB" id="A0A162N2T5"/>
<organism evidence="1 2">
    <name type="scientific">Phycomyces blakesleeanus (strain ATCC 8743b / DSM 1359 / FGSC 10004 / NBRC 33097 / NRRL 1555)</name>
    <dbReference type="NCBI Taxonomy" id="763407"/>
    <lineage>
        <taxon>Eukaryota</taxon>
        <taxon>Fungi</taxon>
        <taxon>Fungi incertae sedis</taxon>
        <taxon>Mucoromycota</taxon>
        <taxon>Mucoromycotina</taxon>
        <taxon>Mucoromycetes</taxon>
        <taxon>Mucorales</taxon>
        <taxon>Phycomycetaceae</taxon>
        <taxon>Phycomyces</taxon>
    </lineage>
</organism>
<name>A0A162N2T5_PHYB8</name>
<evidence type="ECO:0000313" key="2">
    <source>
        <dbReference type="Proteomes" id="UP000077315"/>
    </source>
</evidence>
<dbReference type="VEuPathDB" id="FungiDB:PHYBLDRAFT_176304"/>
<proteinExistence type="predicted"/>
<reference evidence="2" key="1">
    <citation type="submission" date="2015-06" db="EMBL/GenBank/DDBJ databases">
        <title>Expansion of signal transduction pathways in fungi by whole-genome duplication.</title>
        <authorList>
            <consortium name="DOE Joint Genome Institute"/>
            <person name="Corrochano L.M."/>
            <person name="Kuo A."/>
            <person name="Marcet-Houben M."/>
            <person name="Polaino S."/>
            <person name="Salamov A."/>
            <person name="Villalobos J.M."/>
            <person name="Alvarez M.I."/>
            <person name="Avalos J."/>
            <person name="Benito E.P."/>
            <person name="Benoit I."/>
            <person name="Burger G."/>
            <person name="Camino L.P."/>
            <person name="Canovas D."/>
            <person name="Cerda-Olmedo E."/>
            <person name="Cheng J.-F."/>
            <person name="Dominguez A."/>
            <person name="Elias M."/>
            <person name="Eslava A.P."/>
            <person name="Glaser F."/>
            <person name="Grimwood J."/>
            <person name="Gutierrez G."/>
            <person name="Heitman J."/>
            <person name="Henrissat B."/>
            <person name="Iturriaga E.A."/>
            <person name="Lang B.F."/>
            <person name="Lavin J.L."/>
            <person name="Lee S."/>
            <person name="Li W."/>
            <person name="Lindquist E."/>
            <person name="Lopez-Garcia S."/>
            <person name="Luque E.M."/>
            <person name="Marcos A.T."/>
            <person name="Martin J."/>
            <person name="McCluskey K."/>
            <person name="Medina H.R."/>
            <person name="Miralles-Duran A."/>
            <person name="Miyazaki A."/>
            <person name="Munoz-Torres E."/>
            <person name="Oguiza J.A."/>
            <person name="Ohm R."/>
            <person name="Olmedo M."/>
            <person name="Orejas M."/>
            <person name="Ortiz-Castellanos L."/>
            <person name="Pisabarro A.G."/>
            <person name="Rodriguez-Romero J."/>
            <person name="Ruiz-Herrera J."/>
            <person name="Ruiz-Vazquez R."/>
            <person name="Sanz C."/>
            <person name="Schackwitz W."/>
            <person name="Schmutz J."/>
            <person name="Shahriari M."/>
            <person name="Shelest E."/>
            <person name="Silva-Franco F."/>
            <person name="Soanes D."/>
            <person name="Syed K."/>
            <person name="Tagua V.G."/>
            <person name="Talbot N.J."/>
            <person name="Thon M."/>
            <person name="De vries R.P."/>
            <person name="Wiebenga A."/>
            <person name="Yadav J.S."/>
            <person name="Braun E.L."/>
            <person name="Baker S."/>
            <person name="Garre V."/>
            <person name="Horwitz B."/>
            <person name="Torres-Martinez S."/>
            <person name="Idnurm A."/>
            <person name="Herrera-Estrella A."/>
            <person name="Gabaldon T."/>
            <person name="Grigoriev I.V."/>
        </authorList>
    </citation>
    <scope>NUCLEOTIDE SEQUENCE [LARGE SCALE GENOMIC DNA]</scope>
    <source>
        <strain evidence="2">NRRL 1555(-)</strain>
    </source>
</reference>
<dbReference type="GeneID" id="28998634"/>
<accession>A0A162N2T5</accession>
<evidence type="ECO:0000313" key="1">
    <source>
        <dbReference type="EMBL" id="OAD65264.1"/>
    </source>
</evidence>
<dbReference type="RefSeq" id="XP_018283304.1">
    <property type="nucleotide sequence ID" value="XM_018437728.1"/>
</dbReference>